<protein>
    <submittedName>
        <fullName evidence="1">Uncharacterized protein</fullName>
    </submittedName>
</protein>
<evidence type="ECO:0000313" key="1">
    <source>
        <dbReference type="EMBL" id="KAI8441921.1"/>
    </source>
</evidence>
<evidence type="ECO:0000313" key="2">
    <source>
        <dbReference type="Proteomes" id="UP001064048"/>
    </source>
</evidence>
<reference evidence="1 2" key="1">
    <citation type="journal article" date="2022" name="Genome Biol. Evol.">
        <title>The Spruce Budworm Genome: Reconstructing the Evolutionary History of Antifreeze Proteins.</title>
        <authorList>
            <person name="Beliveau C."/>
            <person name="Gagne P."/>
            <person name="Picq S."/>
            <person name="Vernygora O."/>
            <person name="Keeling C.I."/>
            <person name="Pinkney K."/>
            <person name="Doucet D."/>
            <person name="Wen F."/>
            <person name="Johnston J.S."/>
            <person name="Maaroufi H."/>
            <person name="Boyle B."/>
            <person name="Laroche J."/>
            <person name="Dewar K."/>
            <person name="Juretic N."/>
            <person name="Blackburn G."/>
            <person name="Nisole A."/>
            <person name="Brunet B."/>
            <person name="Brandao M."/>
            <person name="Lumley L."/>
            <person name="Duan J."/>
            <person name="Quan G."/>
            <person name="Lucarotti C.J."/>
            <person name="Roe A.D."/>
            <person name="Sperling F.A.H."/>
            <person name="Levesque R.C."/>
            <person name="Cusson M."/>
        </authorList>
    </citation>
    <scope>NUCLEOTIDE SEQUENCE [LARGE SCALE GENOMIC DNA]</scope>
    <source>
        <strain evidence="1">Glfc:IPQL:Cfum</strain>
    </source>
</reference>
<organism evidence="1 2">
    <name type="scientific">Choristoneura fumiferana</name>
    <name type="common">Spruce budworm moth</name>
    <name type="synonym">Archips fumiferana</name>
    <dbReference type="NCBI Taxonomy" id="7141"/>
    <lineage>
        <taxon>Eukaryota</taxon>
        <taxon>Metazoa</taxon>
        <taxon>Ecdysozoa</taxon>
        <taxon>Arthropoda</taxon>
        <taxon>Hexapoda</taxon>
        <taxon>Insecta</taxon>
        <taxon>Pterygota</taxon>
        <taxon>Neoptera</taxon>
        <taxon>Endopterygota</taxon>
        <taxon>Lepidoptera</taxon>
        <taxon>Glossata</taxon>
        <taxon>Ditrysia</taxon>
        <taxon>Tortricoidea</taxon>
        <taxon>Tortricidae</taxon>
        <taxon>Tortricinae</taxon>
        <taxon>Choristoneura</taxon>
    </lineage>
</organism>
<keyword evidence="2" id="KW-1185">Reference proteome</keyword>
<sequence>MLRPLLDAFWSENVWLPPNETWADLTPGPDKEVAYTNHRHVLFPIPMALVFIALRFLMEKAAPNTKKGVTNDIWWYYMVSSAFYWSLTLSQFWDVRRKDFWQMFVHHLATIALLSTTIRAPMLLPMFPAYYIFNSLLCLLLALHIVWTWLILQIAYKAIYAGKMDGDIRSSSEMSDSSNRSSNGTPARANNKKDT</sequence>
<accession>A0ACC0L0E9</accession>
<dbReference type="Proteomes" id="UP001064048">
    <property type="component" value="Chromosome 9"/>
</dbReference>
<proteinExistence type="predicted"/>
<gene>
    <name evidence="1" type="ORF">MSG28_005595</name>
</gene>
<comment type="caution">
    <text evidence="1">The sequence shown here is derived from an EMBL/GenBank/DDBJ whole genome shotgun (WGS) entry which is preliminary data.</text>
</comment>
<dbReference type="EMBL" id="CM046109">
    <property type="protein sequence ID" value="KAI8441921.1"/>
    <property type="molecule type" value="Genomic_DNA"/>
</dbReference>
<name>A0ACC0L0E9_CHOFU</name>